<comment type="caution">
    <text evidence="1">The sequence shown here is derived from an EMBL/GenBank/DDBJ whole genome shotgun (WGS) entry which is preliminary data.</text>
</comment>
<sequence length="661" mass="74368">MLDSGNFVLYGKDFNVIWESFDSPTDTILGGQNLSVGAQLISSKSESDHSSGHFCLLMQRDGNLVAYPVNNSVTMLEEDAYWASNTASSSFNELILDLEGFLRLNSTASFYNLVNGTVLGKNTTIVYRATLENGGNFRLYKHLFGGNANSTVQLLWSALTNPCDAHGICGFNSYCSNKSSNAICQCFPGFVPSKDSNVFLECKQNISKDDCLSHTDSKMFYDLIPLDNTSWGDYPYYSWVSTTKEGCGKPCQEDCDCGAVTFVNGKCNKYKLPLRYGKIQSGSAMAFIKVPSEKSPPPINPNEAQQVHVDNKKHLILILVVTLGSISFLLLAFTMFVFLSYRHRVHRYSKLSENANLGFTKECSLRSFSFDELVSYTGGFTQEIGRGSFGAVYEGTIAGTNRRIAVKKVERVVEEGESKFRAEIAVIARTHHRNLVQLIGFCNNGSKKLLVYEYVTNGSLADLLFNIETRLSWKERLRIAQDVARGILYLHDECEFCIIHCNIKPQNILMDETWTPKICDFGLARLWMQKHSGSRTGMEGTGGYVAPEWLKDESISVKVDIYNYGMLLLEIMSRRRSIDLNLSSEEILLSNWVYGHFLRGELNRLVPEDEDVDWRILERMVKIGLWCVQEDPSLRPSMKNVILMLEGLQDIPVPPSPFHVF</sequence>
<keyword evidence="2" id="KW-1185">Reference proteome</keyword>
<gene>
    <name evidence="1" type="ORF">L6164_002127</name>
</gene>
<organism evidence="1 2">
    <name type="scientific">Bauhinia variegata</name>
    <name type="common">Purple orchid tree</name>
    <name type="synonym">Phanera variegata</name>
    <dbReference type="NCBI Taxonomy" id="167791"/>
    <lineage>
        <taxon>Eukaryota</taxon>
        <taxon>Viridiplantae</taxon>
        <taxon>Streptophyta</taxon>
        <taxon>Embryophyta</taxon>
        <taxon>Tracheophyta</taxon>
        <taxon>Spermatophyta</taxon>
        <taxon>Magnoliopsida</taxon>
        <taxon>eudicotyledons</taxon>
        <taxon>Gunneridae</taxon>
        <taxon>Pentapetalae</taxon>
        <taxon>rosids</taxon>
        <taxon>fabids</taxon>
        <taxon>Fabales</taxon>
        <taxon>Fabaceae</taxon>
        <taxon>Cercidoideae</taxon>
        <taxon>Cercideae</taxon>
        <taxon>Bauhiniinae</taxon>
        <taxon>Bauhinia</taxon>
    </lineage>
</organism>
<proteinExistence type="predicted"/>
<dbReference type="EMBL" id="CM039427">
    <property type="protein sequence ID" value="KAI4353157.1"/>
    <property type="molecule type" value="Genomic_DNA"/>
</dbReference>
<accession>A0ACB9PWQ1</accession>
<reference evidence="1 2" key="1">
    <citation type="journal article" date="2022" name="DNA Res.">
        <title>Chromosomal-level genome assembly of the orchid tree Bauhinia variegata (Leguminosae; Cercidoideae) supports the allotetraploid origin hypothesis of Bauhinia.</title>
        <authorList>
            <person name="Zhong Y."/>
            <person name="Chen Y."/>
            <person name="Zheng D."/>
            <person name="Pang J."/>
            <person name="Liu Y."/>
            <person name="Luo S."/>
            <person name="Meng S."/>
            <person name="Qian L."/>
            <person name="Wei D."/>
            <person name="Dai S."/>
            <person name="Zhou R."/>
        </authorList>
    </citation>
    <scope>NUCLEOTIDE SEQUENCE [LARGE SCALE GENOMIC DNA]</scope>
    <source>
        <strain evidence="1">BV-YZ2020</strain>
    </source>
</reference>
<evidence type="ECO:0000313" key="2">
    <source>
        <dbReference type="Proteomes" id="UP000828941"/>
    </source>
</evidence>
<protein>
    <submittedName>
        <fullName evidence="1">Uncharacterized protein</fullName>
    </submittedName>
</protein>
<evidence type="ECO:0000313" key="1">
    <source>
        <dbReference type="EMBL" id="KAI4353157.1"/>
    </source>
</evidence>
<dbReference type="Proteomes" id="UP000828941">
    <property type="component" value="Chromosome 2"/>
</dbReference>
<name>A0ACB9PWQ1_BAUVA</name>